<comment type="caution">
    <text evidence="1">The sequence shown here is derived from an EMBL/GenBank/DDBJ whole genome shotgun (WGS) entry which is preliminary data.</text>
</comment>
<dbReference type="InterPro" id="IPR017853">
    <property type="entry name" value="GH"/>
</dbReference>
<name>A0AA41Q3A6_9ACTN</name>
<accession>A0AA41Q3A6</accession>
<reference evidence="1" key="1">
    <citation type="submission" date="2022-01" db="EMBL/GenBank/DDBJ databases">
        <title>Genome-Based Taxonomic Classification of the Phylum Actinobacteria.</title>
        <authorList>
            <person name="Gao Y."/>
        </authorList>
    </citation>
    <scope>NUCLEOTIDE SEQUENCE</scope>
    <source>
        <strain evidence="1">KLBMP 8922</strain>
    </source>
</reference>
<keyword evidence="2" id="KW-1185">Reference proteome</keyword>
<organism evidence="1 2">
    <name type="scientific">Yinghuangia soli</name>
    <dbReference type="NCBI Taxonomy" id="2908204"/>
    <lineage>
        <taxon>Bacteria</taxon>
        <taxon>Bacillati</taxon>
        <taxon>Actinomycetota</taxon>
        <taxon>Actinomycetes</taxon>
        <taxon>Kitasatosporales</taxon>
        <taxon>Streptomycetaceae</taxon>
        <taxon>Yinghuangia</taxon>
    </lineage>
</organism>
<dbReference type="AlphaFoldDB" id="A0AA41Q3A6"/>
<proteinExistence type="predicted"/>
<evidence type="ECO:0000313" key="2">
    <source>
        <dbReference type="Proteomes" id="UP001165378"/>
    </source>
</evidence>
<dbReference type="Proteomes" id="UP001165378">
    <property type="component" value="Unassembled WGS sequence"/>
</dbReference>
<gene>
    <name evidence="1" type="ORF">LZ495_26615</name>
</gene>
<dbReference type="Gene3D" id="3.20.20.80">
    <property type="entry name" value="Glycosidases"/>
    <property type="match status" value="1"/>
</dbReference>
<dbReference type="RefSeq" id="WP_235055513.1">
    <property type="nucleotide sequence ID" value="NZ_JAKFHA010000018.1"/>
</dbReference>
<dbReference type="EMBL" id="JAKFHA010000018">
    <property type="protein sequence ID" value="MCF2530768.1"/>
    <property type="molecule type" value="Genomic_DNA"/>
</dbReference>
<protein>
    <submittedName>
        <fullName evidence="1">Uncharacterized protein</fullName>
    </submittedName>
</protein>
<dbReference type="SUPFAM" id="SSF51445">
    <property type="entry name" value="(Trans)glycosidases"/>
    <property type="match status" value="1"/>
</dbReference>
<evidence type="ECO:0000313" key="1">
    <source>
        <dbReference type="EMBL" id="MCF2530768.1"/>
    </source>
</evidence>
<sequence>MLFGIYPGSAVGDDSGGLAGGPPDDPARIDHALDLLQGRPGRPFLVRAYLAFDDTTRLGPGAAHPTATPGDAARHAVRGRRLDLVAQYHSASGDVDGYCTFVRELVDQYGSVTETLQITEEPDVTTLPTLDGYYPGVQDAIVRGVAAAKQRARELGHTHLRVGFNTTPLFGPAASFATDLADRGGTTFTAELDYIGLDFFPDVFRPIAAAELDRAVIGLLGHHRDTVLAPAGLGHLPLHITEHGWPTGPDRPPHRQAEVVETIVEALAAHAHRLNLAGYTHFALRDADTSRPGLFHRFGLTTDDYTPKPAFHTYRNLVTRHSRDTAAHSTAQSAPAPA</sequence>